<dbReference type="Gene3D" id="3.90.1720.10">
    <property type="entry name" value="endopeptidase domain like (from Nostoc punctiforme)"/>
    <property type="match status" value="1"/>
</dbReference>
<feature type="signal peptide" evidence="1">
    <location>
        <begin position="1"/>
        <end position="21"/>
    </location>
</feature>
<dbReference type="SUPFAM" id="SSF54001">
    <property type="entry name" value="Cysteine proteinases"/>
    <property type="match status" value="1"/>
</dbReference>
<evidence type="ECO:0000313" key="2">
    <source>
        <dbReference type="EMBL" id="PTI65459.1"/>
    </source>
</evidence>
<sequence length="230" mass="25578">MKKILFISFAFLLTFAFTVESFLNVTKAEENNSADYGELKQEGVLDNSVSEEQWNQFLGESEVAEQEVGNEATTIESRAAFHLKAGDVLISNATSSRGLTGHAAIAISSSKILHIHSAGHHPVVHNLSWFKKRYSGKGHWLKIYRSKNSKAGAKAAAWVKKNYVGKKYNYGINTKLSSKNPTYCSKIIYQAYKYGASKKSIYDPGSHIIAPYALPNISSKAYKLRNVKTY</sequence>
<dbReference type="InterPro" id="IPR024453">
    <property type="entry name" value="Peptidase_C92"/>
</dbReference>
<organism evidence="2 3">
    <name type="scientific">Staphylococcus succinus</name>
    <dbReference type="NCBI Taxonomy" id="61015"/>
    <lineage>
        <taxon>Bacteria</taxon>
        <taxon>Bacillati</taxon>
        <taxon>Bacillota</taxon>
        <taxon>Bacilli</taxon>
        <taxon>Bacillales</taxon>
        <taxon>Staphylococcaceae</taxon>
        <taxon>Staphylococcus</taxon>
    </lineage>
</organism>
<dbReference type="Proteomes" id="UP000240859">
    <property type="component" value="Unassembled WGS sequence"/>
</dbReference>
<dbReference type="InterPro" id="IPR038765">
    <property type="entry name" value="Papain-like_cys_pep_sf"/>
</dbReference>
<proteinExistence type="predicted"/>
<accession>A0ABX5IKG2</accession>
<reference evidence="2 3" key="1">
    <citation type="journal article" date="2016" name="Front. Microbiol.">
        <title>Comprehensive Phylogenetic Analysis of Bovine Non-aureus Staphylococci Species Based on Whole-Genome Sequencing.</title>
        <authorList>
            <person name="Naushad S."/>
            <person name="Barkema H.W."/>
            <person name="Luby C."/>
            <person name="Condas L.A."/>
            <person name="Nobrega D.B."/>
            <person name="Carson D.A."/>
            <person name="De Buck J."/>
        </authorList>
    </citation>
    <scope>NUCLEOTIDE SEQUENCE [LARGE SCALE GENOMIC DNA]</scope>
    <source>
        <strain evidence="2 3">SNUC 1084</strain>
    </source>
</reference>
<comment type="caution">
    <text evidence="2">The sequence shown here is derived from an EMBL/GenBank/DDBJ whole genome shotgun (WGS) entry which is preliminary data.</text>
</comment>
<gene>
    <name evidence="2" type="ORF">BU057_13030</name>
</gene>
<keyword evidence="1" id="KW-0732">Signal</keyword>
<evidence type="ECO:0000313" key="3">
    <source>
        <dbReference type="Proteomes" id="UP000240859"/>
    </source>
</evidence>
<dbReference type="Pfam" id="PF05708">
    <property type="entry name" value="Peptidase_C92"/>
    <property type="match status" value="1"/>
</dbReference>
<dbReference type="EMBL" id="PZFR01000155">
    <property type="protein sequence ID" value="PTI65459.1"/>
    <property type="molecule type" value="Genomic_DNA"/>
</dbReference>
<name>A0ABX5IKG2_9STAP</name>
<dbReference type="RefSeq" id="WP_107556381.1">
    <property type="nucleotide sequence ID" value="NZ_PZFR01000155.1"/>
</dbReference>
<evidence type="ECO:0000256" key="1">
    <source>
        <dbReference type="SAM" id="SignalP"/>
    </source>
</evidence>
<protein>
    <submittedName>
        <fullName evidence="2">Uncharacterized protein</fullName>
    </submittedName>
</protein>
<keyword evidence="3" id="KW-1185">Reference proteome</keyword>
<feature type="chain" id="PRO_5045265152" evidence="1">
    <location>
        <begin position="22"/>
        <end position="230"/>
    </location>
</feature>